<dbReference type="VEuPathDB" id="TrichDB:TVAGG3_1027790"/>
<accession>A2F396</accession>
<organism evidence="2 3">
    <name type="scientific">Trichomonas vaginalis (strain ATCC PRA-98 / G3)</name>
    <dbReference type="NCBI Taxonomy" id="412133"/>
    <lineage>
        <taxon>Eukaryota</taxon>
        <taxon>Metamonada</taxon>
        <taxon>Parabasalia</taxon>
        <taxon>Trichomonadida</taxon>
        <taxon>Trichomonadidae</taxon>
        <taxon>Trichomonas</taxon>
    </lineage>
</organism>
<reference evidence="2" key="1">
    <citation type="submission" date="2006-10" db="EMBL/GenBank/DDBJ databases">
        <authorList>
            <person name="Amadeo P."/>
            <person name="Zhao Q."/>
            <person name="Wortman J."/>
            <person name="Fraser-Liggett C."/>
            <person name="Carlton J."/>
        </authorList>
    </citation>
    <scope>NUCLEOTIDE SEQUENCE</scope>
    <source>
        <strain evidence="2">G3</strain>
    </source>
</reference>
<gene>
    <name evidence="2" type="ORF">TVAG_180830</name>
</gene>
<evidence type="ECO:0000313" key="2">
    <source>
        <dbReference type="EMBL" id="EAY00605.1"/>
    </source>
</evidence>
<keyword evidence="1" id="KW-0175">Coiled coil</keyword>
<dbReference type="RefSeq" id="XP_001313534.1">
    <property type="nucleotide sequence ID" value="XM_001313533.1"/>
</dbReference>
<feature type="coiled-coil region" evidence="1">
    <location>
        <begin position="317"/>
        <end position="348"/>
    </location>
</feature>
<dbReference type="EMBL" id="DS113595">
    <property type="protein sequence ID" value="EAY00605.1"/>
    <property type="molecule type" value="Genomic_DNA"/>
</dbReference>
<dbReference type="InParanoid" id="A2F396"/>
<protein>
    <submittedName>
        <fullName evidence="2">Uncharacterized protein</fullName>
    </submittedName>
</protein>
<keyword evidence="3" id="KW-1185">Reference proteome</keyword>
<name>A2F396_TRIV3</name>
<dbReference type="Proteomes" id="UP000001542">
    <property type="component" value="Unassembled WGS sequence"/>
</dbReference>
<sequence length="407" mass="47801">MNGKDLAFELDEKQTIFNQLVEEVNHSYQDIEQINKAIVEKQKQIVLAKLRNANLRSRKPTTLKVNPEPSEGEYQINDEHRVILNNKLNELKPISYEIDEHETIQRELLQSLENVTADSKAENIKKVDLSIKEHEILNEIDKQNNQINILKKKVTETELRIQSLQTLKQEGDAAYMKLKQREIEFENSLGGRIDCLKEIPNLQKQLYDLDTELNQTKARIQANNEEEKQRQENFDKSNLAHNTAINWQRERDQLLQELKELKDQIEVQEKGLQDEQKKANSDNARNKKYSQFVQKWKSSLNSIDEPEQTISQLWDEKEMLRAEIQSMKHEKEELIGELIAKNTKLNDEISRRRQKPEQLKIIFQTEQNNLKGSGSNSSSQASFKAQEEKLLKEIQEVRLKLAEKYYL</sequence>
<feature type="coiled-coil region" evidence="1">
    <location>
        <begin position="244"/>
        <end position="278"/>
    </location>
</feature>
<feature type="coiled-coil region" evidence="1">
    <location>
        <begin position="133"/>
        <end position="167"/>
    </location>
</feature>
<dbReference type="KEGG" id="tva:4758427"/>
<evidence type="ECO:0000256" key="1">
    <source>
        <dbReference type="SAM" id="Coils"/>
    </source>
</evidence>
<proteinExistence type="predicted"/>
<dbReference type="VEuPathDB" id="TrichDB:TVAG_180830"/>
<dbReference type="SMR" id="A2F396"/>
<reference evidence="2" key="2">
    <citation type="journal article" date="2007" name="Science">
        <title>Draft genome sequence of the sexually transmitted pathogen Trichomonas vaginalis.</title>
        <authorList>
            <person name="Carlton J.M."/>
            <person name="Hirt R.P."/>
            <person name="Silva J.C."/>
            <person name="Delcher A.L."/>
            <person name="Schatz M."/>
            <person name="Zhao Q."/>
            <person name="Wortman J.R."/>
            <person name="Bidwell S.L."/>
            <person name="Alsmark U.C.M."/>
            <person name="Besteiro S."/>
            <person name="Sicheritz-Ponten T."/>
            <person name="Noel C.J."/>
            <person name="Dacks J.B."/>
            <person name="Foster P.G."/>
            <person name="Simillion C."/>
            <person name="Van de Peer Y."/>
            <person name="Miranda-Saavedra D."/>
            <person name="Barton G.J."/>
            <person name="Westrop G.D."/>
            <person name="Mueller S."/>
            <person name="Dessi D."/>
            <person name="Fiori P.L."/>
            <person name="Ren Q."/>
            <person name="Paulsen I."/>
            <person name="Zhang H."/>
            <person name="Bastida-Corcuera F.D."/>
            <person name="Simoes-Barbosa A."/>
            <person name="Brown M.T."/>
            <person name="Hayes R.D."/>
            <person name="Mukherjee M."/>
            <person name="Okumura C.Y."/>
            <person name="Schneider R."/>
            <person name="Smith A.J."/>
            <person name="Vanacova S."/>
            <person name="Villalvazo M."/>
            <person name="Haas B.J."/>
            <person name="Pertea M."/>
            <person name="Feldblyum T.V."/>
            <person name="Utterback T.R."/>
            <person name="Shu C.L."/>
            <person name="Osoegawa K."/>
            <person name="de Jong P.J."/>
            <person name="Hrdy I."/>
            <person name="Horvathova L."/>
            <person name="Zubacova Z."/>
            <person name="Dolezal P."/>
            <person name="Malik S.B."/>
            <person name="Logsdon J.M. Jr."/>
            <person name="Henze K."/>
            <person name="Gupta A."/>
            <person name="Wang C.C."/>
            <person name="Dunne R.L."/>
            <person name="Upcroft J.A."/>
            <person name="Upcroft P."/>
            <person name="White O."/>
            <person name="Salzberg S.L."/>
            <person name="Tang P."/>
            <person name="Chiu C.-H."/>
            <person name="Lee Y.-S."/>
            <person name="Embley T.M."/>
            <person name="Coombs G.H."/>
            <person name="Mottram J.C."/>
            <person name="Tachezy J."/>
            <person name="Fraser-Liggett C.M."/>
            <person name="Johnson P.J."/>
        </authorList>
    </citation>
    <scope>NUCLEOTIDE SEQUENCE [LARGE SCALE GENOMIC DNA]</scope>
    <source>
        <strain evidence="2">G3</strain>
    </source>
</reference>
<evidence type="ECO:0000313" key="3">
    <source>
        <dbReference type="Proteomes" id="UP000001542"/>
    </source>
</evidence>
<dbReference type="AlphaFoldDB" id="A2F396"/>